<organism evidence="2 3">
    <name type="scientific">Marinobacter adhaerens (strain DSM 23420 / HP15)</name>
    <dbReference type="NCBI Taxonomy" id="225937"/>
    <lineage>
        <taxon>Bacteria</taxon>
        <taxon>Pseudomonadati</taxon>
        <taxon>Pseudomonadota</taxon>
        <taxon>Gammaproteobacteria</taxon>
        <taxon>Pseudomonadales</taxon>
        <taxon>Marinobacteraceae</taxon>
        <taxon>Marinobacter</taxon>
    </lineage>
</organism>
<proteinExistence type="predicted"/>
<name>E4PFH6_MARAH</name>
<reference evidence="3" key="2">
    <citation type="submission" date="2010-02" db="EMBL/GenBank/DDBJ databases">
        <title>Complete genome sequence of Marinobacter adhaerens type strain (HP15).</title>
        <authorList>
            <person name="Gaerdes A.A.M."/>
            <person name="Kaeppel E."/>
            <person name="Shezad A."/>
            <person name="Seebah S."/>
            <person name="Teeling H."/>
            <person name="Yarza P."/>
            <person name="Gloeckner F.O."/>
            <person name="Ullrich M.S."/>
        </authorList>
    </citation>
    <scope>NUCLEOTIDE SEQUENCE [LARGE SCALE GENOMIC DNA]</scope>
    <source>
        <strain evidence="3">DSM 23420 / HP15</strain>
    </source>
</reference>
<dbReference type="EMBL" id="CP001978">
    <property type="protein sequence ID" value="ADP96725.1"/>
    <property type="molecule type" value="Genomic_DNA"/>
</dbReference>
<protein>
    <submittedName>
        <fullName evidence="2">Uncharacterized protein</fullName>
    </submittedName>
</protein>
<evidence type="ECO:0000313" key="2">
    <source>
        <dbReference type="EMBL" id="ADP96725.1"/>
    </source>
</evidence>
<dbReference type="Proteomes" id="UP000007077">
    <property type="component" value="Chromosome"/>
</dbReference>
<dbReference type="KEGG" id="mad:HP15_961"/>
<sequence>MTHGAKNPNTELAETAPRARRIARRTEQINADQHRCLTKGCVRPDGDR</sequence>
<accession>E4PFH6</accession>
<evidence type="ECO:0000313" key="3">
    <source>
        <dbReference type="Proteomes" id="UP000007077"/>
    </source>
</evidence>
<dbReference type="HOGENOM" id="CLU_3154584_0_0_6"/>
<reference evidence="2 3" key="1">
    <citation type="journal article" date="2010" name="Stand. Genomic Sci.">
        <title>Complete genome sequence of Marinobacter adhaerens type strain (HP15), a diatom-interacting marine microorganism.</title>
        <authorList>
            <person name="Gardes A."/>
            <person name="Kaeppel E."/>
            <person name="Shehzad A."/>
            <person name="Seebah S."/>
            <person name="Teeling H."/>
            <person name="Yarza P."/>
            <person name="Glockner F.O."/>
            <person name="Grossart H.P."/>
            <person name="Ullrich M.S."/>
        </authorList>
    </citation>
    <scope>NUCLEOTIDE SEQUENCE [LARGE SCALE GENOMIC DNA]</scope>
    <source>
        <strain evidence="3">DSM 23420 / HP15</strain>
    </source>
</reference>
<evidence type="ECO:0000256" key="1">
    <source>
        <dbReference type="SAM" id="MobiDB-lite"/>
    </source>
</evidence>
<gene>
    <name evidence="2" type="ordered locus">HP15_961</name>
</gene>
<dbReference type="AlphaFoldDB" id="E4PFH6"/>
<feature type="region of interest" description="Disordered" evidence="1">
    <location>
        <begin position="1"/>
        <end position="20"/>
    </location>
</feature>